<comment type="similarity">
    <text evidence="2">Belongs to the bacterial solute-binding protein 8 family.</text>
</comment>
<protein>
    <submittedName>
        <fullName evidence="7">ABC transporter substrate-binding protein</fullName>
    </submittedName>
</protein>
<organism evidence="7 8">
    <name type="scientific">Nocardioides jishulii</name>
    <dbReference type="NCBI Taxonomy" id="2575440"/>
    <lineage>
        <taxon>Bacteria</taxon>
        <taxon>Bacillati</taxon>
        <taxon>Actinomycetota</taxon>
        <taxon>Actinomycetes</taxon>
        <taxon>Propionibacteriales</taxon>
        <taxon>Nocardioidaceae</taxon>
        <taxon>Nocardioides</taxon>
    </lineage>
</organism>
<dbReference type="SUPFAM" id="SSF53807">
    <property type="entry name" value="Helical backbone' metal receptor"/>
    <property type="match status" value="1"/>
</dbReference>
<reference evidence="7 8" key="1">
    <citation type="submission" date="2019-04" db="EMBL/GenBank/DDBJ databases">
        <authorList>
            <person name="Dong K."/>
        </authorList>
    </citation>
    <scope>NUCLEOTIDE SEQUENCE [LARGE SCALE GENOMIC DNA]</scope>
    <source>
        <strain evidence="8">dk3543</strain>
    </source>
</reference>
<evidence type="ECO:0000256" key="5">
    <source>
        <dbReference type="SAM" id="SignalP"/>
    </source>
</evidence>
<evidence type="ECO:0000256" key="3">
    <source>
        <dbReference type="ARBA" id="ARBA00022448"/>
    </source>
</evidence>
<dbReference type="InterPro" id="IPR002491">
    <property type="entry name" value="ABC_transptr_periplasmic_BD"/>
</dbReference>
<feature type="signal peptide" evidence="5">
    <location>
        <begin position="1"/>
        <end position="34"/>
    </location>
</feature>
<gene>
    <name evidence="7" type="ORF">FC770_01690</name>
</gene>
<dbReference type="GO" id="GO:1901678">
    <property type="term" value="P:iron coordination entity transport"/>
    <property type="evidence" value="ECO:0007669"/>
    <property type="project" value="UniProtKB-ARBA"/>
</dbReference>
<dbReference type="Gene3D" id="3.40.50.1980">
    <property type="entry name" value="Nitrogenase molybdenum iron protein domain"/>
    <property type="match status" value="2"/>
</dbReference>
<dbReference type="Pfam" id="PF01497">
    <property type="entry name" value="Peripla_BP_2"/>
    <property type="match status" value="1"/>
</dbReference>
<evidence type="ECO:0000313" key="8">
    <source>
        <dbReference type="Proteomes" id="UP000307808"/>
    </source>
</evidence>
<dbReference type="InterPro" id="IPR051313">
    <property type="entry name" value="Bact_iron-sidero_bind"/>
</dbReference>
<dbReference type="GO" id="GO:0030288">
    <property type="term" value="C:outer membrane-bounded periplasmic space"/>
    <property type="evidence" value="ECO:0007669"/>
    <property type="project" value="TreeGrafter"/>
</dbReference>
<name>A0A4U2YR84_9ACTN</name>
<proteinExistence type="inferred from homology"/>
<feature type="chain" id="PRO_5038947324" evidence="5">
    <location>
        <begin position="35"/>
        <end position="339"/>
    </location>
</feature>
<dbReference type="PROSITE" id="PS50983">
    <property type="entry name" value="FE_B12_PBP"/>
    <property type="match status" value="1"/>
</dbReference>
<dbReference type="OrthoDB" id="1846031at2"/>
<dbReference type="PROSITE" id="PS51257">
    <property type="entry name" value="PROKAR_LIPOPROTEIN"/>
    <property type="match status" value="1"/>
</dbReference>
<evidence type="ECO:0000256" key="4">
    <source>
        <dbReference type="ARBA" id="ARBA00022729"/>
    </source>
</evidence>
<evidence type="ECO:0000259" key="6">
    <source>
        <dbReference type="PROSITE" id="PS50983"/>
    </source>
</evidence>
<comment type="subcellular location">
    <subcellularLocation>
        <location evidence="1">Cell envelope</location>
    </subcellularLocation>
</comment>
<dbReference type="AlphaFoldDB" id="A0A4U2YR84"/>
<dbReference type="RefSeq" id="WP_137064383.1">
    <property type="nucleotide sequence ID" value="NZ_CP040748.1"/>
</dbReference>
<dbReference type="Proteomes" id="UP000307808">
    <property type="component" value="Unassembled WGS sequence"/>
</dbReference>
<dbReference type="PANTHER" id="PTHR30532">
    <property type="entry name" value="IRON III DICITRATE-BINDING PERIPLASMIC PROTEIN"/>
    <property type="match status" value="1"/>
</dbReference>
<comment type="caution">
    <text evidence="7">The sequence shown here is derived from an EMBL/GenBank/DDBJ whole genome shotgun (WGS) entry which is preliminary data.</text>
</comment>
<keyword evidence="4 5" id="KW-0732">Signal</keyword>
<evidence type="ECO:0000313" key="7">
    <source>
        <dbReference type="EMBL" id="TKI63919.1"/>
    </source>
</evidence>
<dbReference type="EMBL" id="SZPY01000001">
    <property type="protein sequence ID" value="TKI63919.1"/>
    <property type="molecule type" value="Genomic_DNA"/>
</dbReference>
<dbReference type="PANTHER" id="PTHR30532:SF1">
    <property type="entry name" value="IRON(3+)-HYDROXAMATE-BINDING PROTEIN FHUD"/>
    <property type="match status" value="1"/>
</dbReference>
<evidence type="ECO:0000256" key="2">
    <source>
        <dbReference type="ARBA" id="ARBA00008814"/>
    </source>
</evidence>
<evidence type="ECO:0000256" key="1">
    <source>
        <dbReference type="ARBA" id="ARBA00004196"/>
    </source>
</evidence>
<feature type="domain" description="Fe/B12 periplasmic-binding" evidence="6">
    <location>
        <begin position="65"/>
        <end position="339"/>
    </location>
</feature>
<accession>A0A4U2YR84</accession>
<keyword evidence="8" id="KW-1185">Reference proteome</keyword>
<keyword evidence="3" id="KW-0813">Transport</keyword>
<sequence length="339" mass="35668">MSPRPSSRPSPRRRPFRALAAVACVASLALTACGADDSGSDSGDEKTRTFAADNGDITIPEDPERVIATGYAVPVLIESDADLVGVSEWSRGVPLMTDEDRETYEELPKVAGETAASTNYEAIAEAEPDLIVIGVPKPALVDLDIEKLEGIAPVVVLGPSLPDSWKTISEKQADAAGASEGFEKTRDAYLAEAEELKEKHAEVLDGVDFGHVGAYGDISAGTFQREFAGSWGTNIATDVGVTYAGEVKKKGGGAADVAEYPAIEELPASFADVDVITYTVGPDGKPEEAVQYVLDSGLWKNLPAVKAGKTVGLRYTEATTYTSALQTLKALDEALGSLQ</sequence>